<evidence type="ECO:0000313" key="3">
    <source>
        <dbReference type="Proteomes" id="UP001497623"/>
    </source>
</evidence>
<feature type="region of interest" description="Disordered" evidence="1">
    <location>
        <begin position="30"/>
        <end position="55"/>
    </location>
</feature>
<feature type="compositionally biased region" description="Polar residues" evidence="1">
    <location>
        <begin position="34"/>
        <end position="55"/>
    </location>
</feature>
<evidence type="ECO:0000313" key="2">
    <source>
        <dbReference type="EMBL" id="CAL4070838.1"/>
    </source>
</evidence>
<dbReference type="AlphaFoldDB" id="A0AAV2Q498"/>
<comment type="caution">
    <text evidence="2">The sequence shown here is derived from an EMBL/GenBank/DDBJ whole genome shotgun (WGS) entry which is preliminary data.</text>
</comment>
<sequence>MTSVCPDELRQVLQQLQVEDQGELQMNVPEPRHQQGSRLQSSPQRSFHHLGQQNRPCASFFSDDNRWPAIAQSCAEMGLREEQMNAYDNLAVEQHQALQRLHRDWPYLRGRLHTTQQGGNWQGYNISSDQQRVQQQGNCDAMGNSQDTAKQMTKYVEVENQLDQHGVQYRNNKYCGEAVNFVSQHAVQQATNHDKLLKDQTQYSVCMNQMGKYSELVNIQPQYVIKQPGSYDEMINYQAQHAVQQQGSHGFIVNQQTQQSGNYGTAQNVQQQANYGDMVYYLAQQVAEKWQL</sequence>
<gene>
    <name evidence="2" type="ORF">MNOR_LOCUS8361</name>
</gene>
<dbReference type="Proteomes" id="UP001497623">
    <property type="component" value="Unassembled WGS sequence"/>
</dbReference>
<accession>A0AAV2Q498</accession>
<reference evidence="2 3" key="1">
    <citation type="submission" date="2024-05" db="EMBL/GenBank/DDBJ databases">
        <authorList>
            <person name="Wallberg A."/>
        </authorList>
    </citation>
    <scope>NUCLEOTIDE SEQUENCE [LARGE SCALE GENOMIC DNA]</scope>
</reference>
<protein>
    <submittedName>
        <fullName evidence="2">Uncharacterized protein</fullName>
    </submittedName>
</protein>
<keyword evidence="3" id="KW-1185">Reference proteome</keyword>
<proteinExistence type="predicted"/>
<name>A0AAV2Q498_MEGNR</name>
<dbReference type="EMBL" id="CAXKWB010003875">
    <property type="protein sequence ID" value="CAL4070838.1"/>
    <property type="molecule type" value="Genomic_DNA"/>
</dbReference>
<evidence type="ECO:0000256" key="1">
    <source>
        <dbReference type="SAM" id="MobiDB-lite"/>
    </source>
</evidence>
<organism evidence="2 3">
    <name type="scientific">Meganyctiphanes norvegica</name>
    <name type="common">Northern krill</name>
    <name type="synonym">Thysanopoda norvegica</name>
    <dbReference type="NCBI Taxonomy" id="48144"/>
    <lineage>
        <taxon>Eukaryota</taxon>
        <taxon>Metazoa</taxon>
        <taxon>Ecdysozoa</taxon>
        <taxon>Arthropoda</taxon>
        <taxon>Crustacea</taxon>
        <taxon>Multicrustacea</taxon>
        <taxon>Malacostraca</taxon>
        <taxon>Eumalacostraca</taxon>
        <taxon>Eucarida</taxon>
        <taxon>Euphausiacea</taxon>
        <taxon>Euphausiidae</taxon>
        <taxon>Meganyctiphanes</taxon>
    </lineage>
</organism>